<organism evidence="1 2">
    <name type="scientific">Papaver atlanticum</name>
    <dbReference type="NCBI Taxonomy" id="357466"/>
    <lineage>
        <taxon>Eukaryota</taxon>
        <taxon>Viridiplantae</taxon>
        <taxon>Streptophyta</taxon>
        <taxon>Embryophyta</taxon>
        <taxon>Tracheophyta</taxon>
        <taxon>Spermatophyta</taxon>
        <taxon>Magnoliopsida</taxon>
        <taxon>Ranunculales</taxon>
        <taxon>Papaveraceae</taxon>
        <taxon>Papaveroideae</taxon>
        <taxon>Papaver</taxon>
    </lineage>
</organism>
<protein>
    <submittedName>
        <fullName evidence="1">Uncharacterized protein</fullName>
    </submittedName>
</protein>
<accession>A0AAD4X4E2</accession>
<proteinExistence type="predicted"/>
<evidence type="ECO:0000313" key="2">
    <source>
        <dbReference type="Proteomes" id="UP001202328"/>
    </source>
</evidence>
<dbReference type="EMBL" id="JAJJMB010017331">
    <property type="protein sequence ID" value="KAI3839787.1"/>
    <property type="molecule type" value="Genomic_DNA"/>
</dbReference>
<sequence>MIASLIHIRGPAPIGPVLLFYSQIHNLSEKDQSFDVYIEGKTHTITPDLIANCL</sequence>
<dbReference type="AlphaFoldDB" id="A0AAD4X4E2"/>
<feature type="non-terminal residue" evidence="1">
    <location>
        <position position="54"/>
    </location>
</feature>
<gene>
    <name evidence="1" type="ORF">MKW98_010092</name>
</gene>
<evidence type="ECO:0000313" key="1">
    <source>
        <dbReference type="EMBL" id="KAI3839787.1"/>
    </source>
</evidence>
<name>A0AAD4X4E2_9MAGN</name>
<dbReference type="Proteomes" id="UP001202328">
    <property type="component" value="Unassembled WGS sequence"/>
</dbReference>
<keyword evidence="2" id="KW-1185">Reference proteome</keyword>
<reference evidence="1" key="1">
    <citation type="submission" date="2022-04" db="EMBL/GenBank/DDBJ databases">
        <title>A functionally conserved STORR gene fusion in Papaver species that diverged 16.8 million years ago.</title>
        <authorList>
            <person name="Catania T."/>
        </authorList>
    </citation>
    <scope>NUCLEOTIDE SEQUENCE</scope>
    <source>
        <strain evidence="1">S-188037</strain>
    </source>
</reference>
<comment type="caution">
    <text evidence="1">The sequence shown here is derived from an EMBL/GenBank/DDBJ whole genome shotgun (WGS) entry which is preliminary data.</text>
</comment>